<dbReference type="AlphaFoldDB" id="A0AAW1QFD9"/>
<dbReference type="Pfam" id="PF23598">
    <property type="entry name" value="LRR_14"/>
    <property type="match status" value="1"/>
</dbReference>
<feature type="domain" description="F-box" evidence="4">
    <location>
        <begin position="139"/>
        <end position="186"/>
    </location>
</feature>
<dbReference type="Gene3D" id="3.80.10.10">
    <property type="entry name" value="Ribonuclease Inhibitor"/>
    <property type="match status" value="4"/>
</dbReference>
<keyword evidence="2" id="KW-0677">Repeat</keyword>
<dbReference type="Proteomes" id="UP001489004">
    <property type="component" value="Unassembled WGS sequence"/>
</dbReference>
<dbReference type="InterPro" id="IPR055414">
    <property type="entry name" value="LRR_R13L4/SHOC2-like"/>
</dbReference>
<protein>
    <recommendedName>
        <fullName evidence="4">F-box domain-containing protein</fullName>
    </recommendedName>
</protein>
<dbReference type="PANTHER" id="PTHR13318">
    <property type="entry name" value="PARTNER OF PAIRED, ISOFORM B-RELATED"/>
    <property type="match status" value="1"/>
</dbReference>
<sequence length="607" mass="65638">MYGQGGSGLPFGMPFHPDFSPPALLAGGMPPAPGMQPDMPFHHHQAGQGQQFGGRRGRSSQHGGRFGRRSANRSMQVWQPVGTQPGSPSAASHEEQSASGGLQAPDFSLADQPDMGSASDEDEDLSLERAAPEPEPEVCDSWEWLPEGVMKDVIEHLDFPALKRFRLVCQRWRKVADRNLQAVRPRKAKVHTVVRQFPGVTCIDLSGCQNVRNRNLAILARSDLKLTSLAIGHTSACAYGKPRITNQALVEIAELTLLTHLSLSDCSAITNKGLAVLTQLKALASLAVMRCPRVSDKGMSVLQQLPSVTAINVYGCVKITDAMLEMLTGLTRLAALHLGFTRIQDAGLAHITHLTSLQELSFVAEDVSNASLLVLTGLTGLTHLGLSNCYEVTGDAVIVAARALTGLRRLNLQNCEVNDGHLLKLVAGQLLPRLEHLEIPGCSVGERGLRALARLPSLRRLAMENCPDMAPDHLSCLSALTQLTSLQIQGTNMPPAMLRALATLPRLSELNLSDYDVAHTMFNARCPHPSAIYALAACTGLTCLDLAHISLKGEQVRLIVQKLPRLEKLCLLGCPVDDAVLEQIMAAFPRVELHKTSRLRVMPPSFG</sequence>
<feature type="compositionally biased region" description="Low complexity" evidence="3">
    <location>
        <begin position="22"/>
        <end position="39"/>
    </location>
</feature>
<evidence type="ECO:0000313" key="6">
    <source>
        <dbReference type="Proteomes" id="UP001489004"/>
    </source>
</evidence>
<dbReference type="GO" id="GO:0019005">
    <property type="term" value="C:SCF ubiquitin ligase complex"/>
    <property type="evidence" value="ECO:0007669"/>
    <property type="project" value="TreeGrafter"/>
</dbReference>
<evidence type="ECO:0000256" key="2">
    <source>
        <dbReference type="ARBA" id="ARBA00022737"/>
    </source>
</evidence>
<keyword evidence="6" id="KW-1185">Reference proteome</keyword>
<accession>A0AAW1QFD9</accession>
<dbReference type="InterPro" id="IPR001810">
    <property type="entry name" value="F-box_dom"/>
</dbReference>
<name>A0AAW1QFD9_9CHLO</name>
<dbReference type="EMBL" id="JALJOR010000003">
    <property type="protein sequence ID" value="KAK9820134.1"/>
    <property type="molecule type" value="Genomic_DNA"/>
</dbReference>
<dbReference type="Gene3D" id="1.20.1280.50">
    <property type="match status" value="1"/>
</dbReference>
<dbReference type="SUPFAM" id="SSF52047">
    <property type="entry name" value="RNI-like"/>
    <property type="match status" value="1"/>
</dbReference>
<evidence type="ECO:0000259" key="4">
    <source>
        <dbReference type="PROSITE" id="PS50181"/>
    </source>
</evidence>
<evidence type="ECO:0000256" key="1">
    <source>
        <dbReference type="ARBA" id="ARBA00004430"/>
    </source>
</evidence>
<reference evidence="5 6" key="1">
    <citation type="journal article" date="2024" name="Nat. Commun.">
        <title>Phylogenomics reveals the evolutionary origins of lichenization in chlorophyte algae.</title>
        <authorList>
            <person name="Puginier C."/>
            <person name="Libourel C."/>
            <person name="Otte J."/>
            <person name="Skaloud P."/>
            <person name="Haon M."/>
            <person name="Grisel S."/>
            <person name="Petersen M."/>
            <person name="Berrin J.G."/>
            <person name="Delaux P.M."/>
            <person name="Dal Grande F."/>
            <person name="Keller J."/>
        </authorList>
    </citation>
    <scope>NUCLEOTIDE SEQUENCE [LARGE SCALE GENOMIC DNA]</scope>
    <source>
        <strain evidence="5 6">SAG 2043</strain>
    </source>
</reference>
<feature type="compositionally biased region" description="Basic residues" evidence="3">
    <location>
        <begin position="55"/>
        <end position="71"/>
    </location>
</feature>
<organism evidence="5 6">
    <name type="scientific">[Myrmecia] bisecta</name>
    <dbReference type="NCBI Taxonomy" id="41462"/>
    <lineage>
        <taxon>Eukaryota</taxon>
        <taxon>Viridiplantae</taxon>
        <taxon>Chlorophyta</taxon>
        <taxon>core chlorophytes</taxon>
        <taxon>Trebouxiophyceae</taxon>
        <taxon>Trebouxiales</taxon>
        <taxon>Trebouxiaceae</taxon>
        <taxon>Myrmecia</taxon>
    </lineage>
</organism>
<dbReference type="SUPFAM" id="SSF81383">
    <property type="entry name" value="F-box domain"/>
    <property type="match status" value="1"/>
</dbReference>
<dbReference type="InterPro" id="IPR032675">
    <property type="entry name" value="LRR_dom_sf"/>
</dbReference>
<dbReference type="CDD" id="cd09917">
    <property type="entry name" value="F-box_SF"/>
    <property type="match status" value="1"/>
</dbReference>
<dbReference type="SMART" id="SM00256">
    <property type="entry name" value="FBOX"/>
    <property type="match status" value="1"/>
</dbReference>
<dbReference type="Pfam" id="PF00646">
    <property type="entry name" value="F-box"/>
    <property type="match status" value="1"/>
</dbReference>
<dbReference type="GO" id="GO:0005930">
    <property type="term" value="C:axoneme"/>
    <property type="evidence" value="ECO:0007669"/>
    <property type="project" value="UniProtKB-SubCell"/>
</dbReference>
<dbReference type="InterPro" id="IPR006553">
    <property type="entry name" value="Leu-rich_rpt_Cys-con_subtyp"/>
</dbReference>
<dbReference type="SMART" id="SM00367">
    <property type="entry name" value="LRR_CC"/>
    <property type="match status" value="7"/>
</dbReference>
<proteinExistence type="predicted"/>
<gene>
    <name evidence="5" type="ORF">WJX72_006463</name>
</gene>
<evidence type="ECO:0000313" key="5">
    <source>
        <dbReference type="EMBL" id="KAK9820134.1"/>
    </source>
</evidence>
<evidence type="ECO:0000256" key="3">
    <source>
        <dbReference type="SAM" id="MobiDB-lite"/>
    </source>
</evidence>
<dbReference type="GO" id="GO:0031146">
    <property type="term" value="P:SCF-dependent proteasomal ubiquitin-dependent protein catabolic process"/>
    <property type="evidence" value="ECO:0007669"/>
    <property type="project" value="TreeGrafter"/>
</dbReference>
<comment type="subcellular location">
    <subcellularLocation>
        <location evidence="1">Cytoplasm</location>
        <location evidence="1">Cytoskeleton</location>
        <location evidence="1">Cilium axoneme</location>
    </subcellularLocation>
</comment>
<feature type="region of interest" description="Disordered" evidence="3">
    <location>
        <begin position="22"/>
        <end position="138"/>
    </location>
</feature>
<dbReference type="PANTHER" id="PTHR13318:SF190">
    <property type="entry name" value="PARTNER OF PAIRED, ISOFORM B"/>
    <property type="match status" value="1"/>
</dbReference>
<comment type="caution">
    <text evidence="5">The sequence shown here is derived from an EMBL/GenBank/DDBJ whole genome shotgun (WGS) entry which is preliminary data.</text>
</comment>
<feature type="compositionally biased region" description="Polar residues" evidence="3">
    <location>
        <begin position="72"/>
        <end position="90"/>
    </location>
</feature>
<dbReference type="PROSITE" id="PS50181">
    <property type="entry name" value="FBOX"/>
    <property type="match status" value="1"/>
</dbReference>
<dbReference type="InterPro" id="IPR036047">
    <property type="entry name" value="F-box-like_dom_sf"/>
</dbReference>